<gene>
    <name evidence="1" type="ORF">C475_22434</name>
</gene>
<dbReference type="PATRIC" id="fig|797114.5.peg.4494"/>
<proteinExistence type="predicted"/>
<evidence type="ECO:0000313" key="2">
    <source>
        <dbReference type="Proteomes" id="UP000011626"/>
    </source>
</evidence>
<evidence type="ECO:0000313" key="1">
    <source>
        <dbReference type="EMBL" id="ELZ19748.1"/>
    </source>
</evidence>
<sequence>MPEDQRNTAEVYAVVDLFRAMMQYIEEFGSYLRYRILDKDSFINEIIRTSSGDIRPLFEAFIEDEFDEFLQKHDVDDDPDKVLSSVFGYEDVQKGMISFPEEELTDAPPDVDLEDVVLRSTEEGVVPEGVEMEELVSDSVENVHNKLKDIALFYLNFREAYNAVKHGNRVTVGDNTRFKLENDEMLDDRIVLDEAIVEFLCKNSDPESDGEPYLLTIPRSILEEKSLDVVENVYTLYTQSYDVATLEDGDEINLSFWKSTGSSGESEKDLIQISNPDSRVILPRSVVPKVIEDLKIPDETKIEWTGDWSLSGNTLEFKVQYETDPTPEYPIHVELVWEQTDHDIHEFGEGQFNFNVSTDDLSVRQYLELLEIKRRDNIRTVELVFSDSDETHQLRVGDDFKAIDVPGLANPEFFEFVKRIGLATDTRIPYPEHISEKHWEVYEEYADCNLDSETAEEILSELRECGEEVMRSYVVAAVWEDESSSVDVDEDEPAHVEELGVLPGILNVSEDQGSKESERYPGEEYQTYPAGSEYTSERLLDNLKENYGPTFSELQESDIDSEKAESEFSHRIRFGEETLWGTIDQHIIDIFPVSGEPS</sequence>
<dbReference type="eggNOG" id="ENOG502N5QV">
    <property type="taxonomic scope" value="Archaea"/>
</dbReference>
<dbReference type="Proteomes" id="UP000011626">
    <property type="component" value="Unassembled WGS sequence"/>
</dbReference>
<accession>M0CAU2</accession>
<reference evidence="1 2" key="1">
    <citation type="journal article" date="2014" name="PLoS Genet.">
        <title>Phylogenetically driven sequencing of extremely halophilic archaea reveals strategies for static and dynamic osmo-response.</title>
        <authorList>
            <person name="Becker E.A."/>
            <person name="Seitzer P.M."/>
            <person name="Tritt A."/>
            <person name="Larsen D."/>
            <person name="Krusor M."/>
            <person name="Yao A.I."/>
            <person name="Wu D."/>
            <person name="Madern D."/>
            <person name="Eisen J.A."/>
            <person name="Darling A.E."/>
            <person name="Facciotti M.T."/>
        </authorList>
    </citation>
    <scope>NUCLEOTIDE SEQUENCE [LARGE SCALE GENOMIC DNA]</scope>
    <source>
        <strain evidence="1 2">2-9-1</strain>
    </source>
</reference>
<organism evidence="1 2">
    <name type="scientific">Halosimplex carlsbadense 2-9-1</name>
    <dbReference type="NCBI Taxonomy" id="797114"/>
    <lineage>
        <taxon>Archaea</taxon>
        <taxon>Methanobacteriati</taxon>
        <taxon>Methanobacteriota</taxon>
        <taxon>Stenosarchaea group</taxon>
        <taxon>Halobacteria</taxon>
        <taxon>Halobacteriales</taxon>
        <taxon>Haloarculaceae</taxon>
        <taxon>Halosimplex</taxon>
    </lineage>
</organism>
<dbReference type="EMBL" id="AOIU01000049">
    <property type="protein sequence ID" value="ELZ19748.1"/>
    <property type="molecule type" value="Genomic_DNA"/>
</dbReference>
<name>M0CAU2_9EURY</name>
<keyword evidence="2" id="KW-1185">Reference proteome</keyword>
<comment type="caution">
    <text evidence="1">The sequence shown here is derived from an EMBL/GenBank/DDBJ whole genome shotgun (WGS) entry which is preliminary data.</text>
</comment>
<dbReference type="AlphaFoldDB" id="M0CAU2"/>
<protein>
    <submittedName>
        <fullName evidence="1">Uncharacterized protein</fullName>
    </submittedName>
</protein>